<sequence>MKDIKKVVITGAAGFIGSNLAHYFDENLKDVEVLAVDKFRSDEKFSNGNLKSFGHFKNLLGFSGEIYEGDINCAKTLAMIEKFAPEAIFHEAAISDTTVTEQGELVRTNLNSFKDLLDICEKTGARMIYASSGATYGNAKSPQRVGECEVPSNVYGFSKLKMDDLGRKYAKKGVAVVGLRYFNVYGAREFYKNKTASMVLQFGLQILSGKNPRLFEGSDKIKRDFVYIKDIVQANLLALNAPSGVYNAATGIARSFQEIVDILQRELGSNLPCEYIPNPYARSYQFHTQADIEPTKKALGYEPKFSLEEGIKDYAAEIKRIYEEEINA</sequence>
<reference evidence="5 6" key="1">
    <citation type="submission" date="2016-07" db="EMBL/GenBank/DDBJ databases">
        <title>Comparative genomics of the Campylobacter concisus group.</title>
        <authorList>
            <person name="Miller W.G."/>
            <person name="Yee E."/>
            <person name="Chapman M.H."/>
            <person name="Huynh S."/>
            <person name="Bono J.L."/>
            <person name="On S.L.W."/>
            <person name="StLeger J."/>
            <person name="Foster G."/>
            <person name="Parker C.T."/>
        </authorList>
    </citation>
    <scope>NUCLEOTIDE SEQUENCE [LARGE SCALE GENOMIC DNA]</scope>
    <source>
        <strain evidence="5 6">ATCC 33238</strain>
    </source>
</reference>
<keyword evidence="1" id="KW-0521">NADP</keyword>
<dbReference type="AlphaFoldDB" id="A0A6G5QNQ3"/>
<evidence type="ECO:0000256" key="1">
    <source>
        <dbReference type="ARBA" id="ARBA00022857"/>
    </source>
</evidence>
<dbReference type="Pfam" id="PF01370">
    <property type="entry name" value="Epimerase"/>
    <property type="match status" value="1"/>
</dbReference>
<accession>A0A6G5QNQ3</accession>
<name>A0A6G5QNQ3_CAMRE</name>
<dbReference type="InterPro" id="IPR036291">
    <property type="entry name" value="NAD(P)-bd_dom_sf"/>
</dbReference>
<dbReference type="PANTHER" id="PTHR43103">
    <property type="entry name" value="NUCLEOSIDE-DIPHOSPHATE-SUGAR EPIMERASE"/>
    <property type="match status" value="1"/>
</dbReference>
<dbReference type="PANTHER" id="PTHR43103:SF3">
    <property type="entry name" value="ADP-L-GLYCERO-D-MANNO-HEPTOSE-6-EPIMERASE"/>
    <property type="match status" value="1"/>
</dbReference>
<evidence type="ECO:0000256" key="3">
    <source>
        <dbReference type="ARBA" id="ARBA00023277"/>
    </source>
</evidence>
<evidence type="ECO:0000313" key="5">
    <source>
        <dbReference type="EMBL" id="QCD47345.1"/>
    </source>
</evidence>
<protein>
    <submittedName>
        <fullName evidence="5">ADP-L-glycero-D-mannoheptose-6-epimerase</fullName>
        <ecNumber evidence="5">5.1.3.20</ecNumber>
    </submittedName>
</protein>
<dbReference type="GO" id="GO:0008712">
    <property type="term" value="F:ADP-glyceromanno-heptose 6-epimerase activity"/>
    <property type="evidence" value="ECO:0007669"/>
    <property type="project" value="UniProtKB-EC"/>
</dbReference>
<dbReference type="EMBL" id="CP012543">
    <property type="protein sequence ID" value="QCD47345.1"/>
    <property type="molecule type" value="Genomic_DNA"/>
</dbReference>
<dbReference type="KEGG" id="crx:CRECT_1712"/>
<gene>
    <name evidence="5" type="primary">waaD</name>
    <name evidence="5" type="ORF">CRECT_1712</name>
</gene>
<dbReference type="RefSeq" id="WP_002945444.1">
    <property type="nucleotide sequence ID" value="NZ_CP012543.1"/>
</dbReference>
<dbReference type="SUPFAM" id="SSF51735">
    <property type="entry name" value="NAD(P)-binding Rossmann-fold domains"/>
    <property type="match status" value="1"/>
</dbReference>
<dbReference type="Gene3D" id="3.40.50.720">
    <property type="entry name" value="NAD(P)-binding Rossmann-like Domain"/>
    <property type="match status" value="1"/>
</dbReference>
<proteinExistence type="predicted"/>
<dbReference type="EC" id="5.1.3.20" evidence="5"/>
<dbReference type="Proteomes" id="UP000502377">
    <property type="component" value="Chromosome"/>
</dbReference>
<dbReference type="Gene3D" id="3.90.25.10">
    <property type="entry name" value="UDP-galactose 4-epimerase, domain 1"/>
    <property type="match status" value="1"/>
</dbReference>
<dbReference type="GO" id="GO:0050661">
    <property type="term" value="F:NADP binding"/>
    <property type="evidence" value="ECO:0007669"/>
    <property type="project" value="InterPro"/>
</dbReference>
<evidence type="ECO:0000256" key="2">
    <source>
        <dbReference type="ARBA" id="ARBA00023235"/>
    </source>
</evidence>
<evidence type="ECO:0000259" key="4">
    <source>
        <dbReference type="Pfam" id="PF01370"/>
    </source>
</evidence>
<keyword evidence="3" id="KW-0119">Carbohydrate metabolism</keyword>
<organism evidence="5 6">
    <name type="scientific">Campylobacter rectus</name>
    <name type="common">Wolinella recta</name>
    <dbReference type="NCBI Taxonomy" id="203"/>
    <lineage>
        <taxon>Bacteria</taxon>
        <taxon>Pseudomonadati</taxon>
        <taxon>Campylobacterota</taxon>
        <taxon>Epsilonproteobacteria</taxon>
        <taxon>Campylobacterales</taxon>
        <taxon>Campylobacteraceae</taxon>
        <taxon>Campylobacter</taxon>
    </lineage>
</organism>
<dbReference type="GO" id="GO:0005975">
    <property type="term" value="P:carbohydrate metabolic process"/>
    <property type="evidence" value="ECO:0007669"/>
    <property type="project" value="InterPro"/>
</dbReference>
<dbReference type="InterPro" id="IPR011912">
    <property type="entry name" value="Heptose_epim"/>
</dbReference>
<evidence type="ECO:0000313" key="6">
    <source>
        <dbReference type="Proteomes" id="UP000502377"/>
    </source>
</evidence>
<feature type="domain" description="NAD-dependent epimerase/dehydratase" evidence="4">
    <location>
        <begin position="7"/>
        <end position="247"/>
    </location>
</feature>
<keyword evidence="2 5" id="KW-0413">Isomerase</keyword>
<dbReference type="InterPro" id="IPR001509">
    <property type="entry name" value="Epimerase_deHydtase"/>
</dbReference>
<dbReference type="NCBIfam" id="TIGR02197">
    <property type="entry name" value="heptose_epim"/>
    <property type="match status" value="1"/>
</dbReference>